<protein>
    <submittedName>
        <fullName evidence="3">Universal stress protein</fullName>
    </submittedName>
</protein>
<comment type="caution">
    <text evidence="3">The sequence shown here is derived from an EMBL/GenBank/DDBJ whole genome shotgun (WGS) entry which is preliminary data.</text>
</comment>
<dbReference type="OrthoDB" id="105697at2157"/>
<dbReference type="RefSeq" id="WP_050025684.1">
    <property type="nucleotide sequence ID" value="NZ_JNFH02000051.1"/>
</dbReference>
<dbReference type="InterPro" id="IPR014729">
    <property type="entry name" value="Rossmann-like_a/b/a_fold"/>
</dbReference>
<proteinExistence type="inferred from homology"/>
<keyword evidence="4" id="KW-1185">Reference proteome</keyword>
<dbReference type="SUPFAM" id="SSF52402">
    <property type="entry name" value="Adenine nucleotide alpha hydrolases-like"/>
    <property type="match status" value="1"/>
</dbReference>
<reference evidence="3 4" key="1">
    <citation type="journal article" date="2015" name="Genome Announc.">
        <title>Draft genome sequence of a Halorubrum H3 strain isolated from the burlinskoye salt lake (Altai Krai, Russia).</title>
        <authorList>
            <person name="Rozanov A.S."/>
            <person name="Bryanskaya A.V."/>
            <person name="Malup T.K."/>
            <person name="Kotenko A.V."/>
            <person name="Peltek S.E."/>
        </authorList>
    </citation>
    <scope>NUCLEOTIDE SEQUENCE [LARGE SCALE GENOMIC DNA]</scope>
    <source>
        <strain evidence="3 4">H3</strain>
    </source>
</reference>
<organism evidence="3 4">
    <name type="scientific">Halorubrum saccharovorum</name>
    <dbReference type="NCBI Taxonomy" id="2248"/>
    <lineage>
        <taxon>Archaea</taxon>
        <taxon>Methanobacteriati</taxon>
        <taxon>Methanobacteriota</taxon>
        <taxon>Stenosarchaea group</taxon>
        <taxon>Halobacteria</taxon>
        <taxon>Halobacteriales</taxon>
        <taxon>Haloferacaceae</taxon>
        <taxon>Halorubrum</taxon>
    </lineage>
</organism>
<dbReference type="EMBL" id="JNFH02000051">
    <property type="protein sequence ID" value="KDS91543.1"/>
    <property type="molecule type" value="Genomic_DNA"/>
</dbReference>
<dbReference type="AlphaFoldDB" id="A0A081EVV5"/>
<dbReference type="Gene3D" id="3.40.50.620">
    <property type="entry name" value="HUPs"/>
    <property type="match status" value="1"/>
</dbReference>
<dbReference type="CDD" id="cd00293">
    <property type="entry name" value="USP-like"/>
    <property type="match status" value="1"/>
</dbReference>
<evidence type="ECO:0000256" key="1">
    <source>
        <dbReference type="ARBA" id="ARBA00008791"/>
    </source>
</evidence>
<name>A0A081EVV5_9EURY</name>
<dbReference type="PRINTS" id="PR01438">
    <property type="entry name" value="UNVRSLSTRESS"/>
</dbReference>
<accession>A0A081EVV5</accession>
<comment type="similarity">
    <text evidence="1">Belongs to the universal stress protein A family.</text>
</comment>
<sequence length="141" mass="15072">MYDNLLVPTDGSEAVDRALDHALRLATDHDATIHALYVVDRRIATASSGELHDEVVADLESQGEDAVAAVADRGEEAGVAVETHVVEGTPDTEIVDYADEHGIDVIVMSPEGKSPRERIRSLGSVSDRVADDANVPVFLVK</sequence>
<evidence type="ECO:0000259" key="2">
    <source>
        <dbReference type="Pfam" id="PF00582"/>
    </source>
</evidence>
<feature type="domain" description="UspA" evidence="2">
    <location>
        <begin position="1"/>
        <end position="141"/>
    </location>
</feature>
<dbReference type="PANTHER" id="PTHR46268">
    <property type="entry name" value="STRESS RESPONSE PROTEIN NHAX"/>
    <property type="match status" value="1"/>
</dbReference>
<gene>
    <name evidence="3" type="ORF">FK85_00880</name>
</gene>
<dbReference type="InterPro" id="IPR006015">
    <property type="entry name" value="Universal_stress_UspA"/>
</dbReference>
<evidence type="ECO:0000313" key="4">
    <source>
        <dbReference type="Proteomes" id="UP000053331"/>
    </source>
</evidence>
<dbReference type="InterPro" id="IPR006016">
    <property type="entry name" value="UspA"/>
</dbReference>
<evidence type="ECO:0000313" key="3">
    <source>
        <dbReference type="EMBL" id="KDS91543.1"/>
    </source>
</evidence>
<dbReference type="PANTHER" id="PTHR46268:SF6">
    <property type="entry name" value="UNIVERSAL STRESS PROTEIN UP12"/>
    <property type="match status" value="1"/>
</dbReference>
<dbReference type="Pfam" id="PF00582">
    <property type="entry name" value="Usp"/>
    <property type="match status" value="1"/>
</dbReference>
<dbReference type="Proteomes" id="UP000053331">
    <property type="component" value="Unassembled WGS sequence"/>
</dbReference>